<feature type="chain" id="PRO_5046159630" evidence="1">
    <location>
        <begin position="23"/>
        <end position="146"/>
    </location>
</feature>
<protein>
    <submittedName>
        <fullName evidence="2">DsrE family protein</fullName>
    </submittedName>
</protein>
<name>A0ABU8TGE3_9HYPH</name>
<dbReference type="Proteomes" id="UP001385499">
    <property type="component" value="Unassembled WGS sequence"/>
</dbReference>
<organism evidence="2 3">
    <name type="scientific">Roseibium algae</name>
    <dbReference type="NCBI Taxonomy" id="3123038"/>
    <lineage>
        <taxon>Bacteria</taxon>
        <taxon>Pseudomonadati</taxon>
        <taxon>Pseudomonadota</taxon>
        <taxon>Alphaproteobacteria</taxon>
        <taxon>Hyphomicrobiales</taxon>
        <taxon>Stappiaceae</taxon>
        <taxon>Roseibium</taxon>
    </lineage>
</organism>
<evidence type="ECO:0000313" key="2">
    <source>
        <dbReference type="EMBL" id="MEJ8473007.1"/>
    </source>
</evidence>
<accession>A0ABU8TGE3</accession>
<keyword evidence="1" id="KW-0732">Signal</keyword>
<reference evidence="2 3" key="1">
    <citation type="submission" date="2024-02" db="EMBL/GenBank/DDBJ databases">
        <title>Roseibium algae sp. nov., isolated from marine alga (Grateloupia sp.), showing potential in myo-inositol conversion.</title>
        <authorList>
            <person name="Wang Y."/>
        </authorList>
    </citation>
    <scope>NUCLEOTIDE SEQUENCE [LARGE SCALE GENOMIC DNA]</scope>
    <source>
        <strain evidence="2 3">H3510</strain>
    </source>
</reference>
<dbReference type="Pfam" id="PF02635">
    <property type="entry name" value="DsrE"/>
    <property type="match status" value="1"/>
</dbReference>
<evidence type="ECO:0000313" key="3">
    <source>
        <dbReference type="Proteomes" id="UP001385499"/>
    </source>
</evidence>
<dbReference type="PANTHER" id="PTHR37691">
    <property type="entry name" value="BLR3518 PROTEIN"/>
    <property type="match status" value="1"/>
</dbReference>
<dbReference type="InterPro" id="IPR003787">
    <property type="entry name" value="Sulphur_relay_DsrE/F-like"/>
</dbReference>
<dbReference type="SUPFAM" id="SSF75169">
    <property type="entry name" value="DsrEFH-like"/>
    <property type="match status" value="1"/>
</dbReference>
<comment type="caution">
    <text evidence="2">The sequence shown here is derived from an EMBL/GenBank/DDBJ whole genome shotgun (WGS) entry which is preliminary data.</text>
</comment>
<dbReference type="EMBL" id="JBAKIA010000001">
    <property type="protein sequence ID" value="MEJ8473007.1"/>
    <property type="molecule type" value="Genomic_DNA"/>
</dbReference>
<feature type="signal peptide" evidence="1">
    <location>
        <begin position="1"/>
        <end position="22"/>
    </location>
</feature>
<evidence type="ECO:0000256" key="1">
    <source>
        <dbReference type="SAM" id="SignalP"/>
    </source>
</evidence>
<proteinExistence type="predicted"/>
<dbReference type="Gene3D" id="3.40.1260.10">
    <property type="entry name" value="DsrEFH-like"/>
    <property type="match status" value="1"/>
</dbReference>
<dbReference type="RefSeq" id="WP_340272510.1">
    <property type="nucleotide sequence ID" value="NZ_JBAKIA010000001.1"/>
</dbReference>
<gene>
    <name evidence="2" type="ORF">V6575_02815</name>
</gene>
<dbReference type="InterPro" id="IPR027396">
    <property type="entry name" value="DsrEFH-like"/>
</dbReference>
<dbReference type="PANTHER" id="PTHR37691:SF1">
    <property type="entry name" value="BLR3518 PROTEIN"/>
    <property type="match status" value="1"/>
</dbReference>
<keyword evidence="3" id="KW-1185">Reference proteome</keyword>
<sequence>MTRFLAALALLAFAFSPISVMAADVTHKVAIHVDQNDHQVMNMALNNAKNIDSYYNAKGETVEIELVAYGPGLMMLRDDKSPVKDRISAMSLEIDNISFSACGNTHRAMSKKEGKEVELLDEATMVPSGAVRLIELQEQGFAYIRP</sequence>